<dbReference type="GeneID" id="10278398"/>
<reference evidence="3" key="1">
    <citation type="submission" date="2011-02" db="EMBL/GenBank/DDBJ databases">
        <title>Complete sequence of Methanobacterium sp. AL-21.</title>
        <authorList>
            <consortium name="US DOE Joint Genome Institute"/>
            <person name="Lucas S."/>
            <person name="Copeland A."/>
            <person name="Lapidus A."/>
            <person name="Cheng J.-F."/>
            <person name="Goodwin L."/>
            <person name="Pitluck S."/>
            <person name="Chertkov O."/>
            <person name="Detter J.C."/>
            <person name="Han C."/>
            <person name="Tapia R."/>
            <person name="Land M."/>
            <person name="Hauser L."/>
            <person name="Kyrpides N."/>
            <person name="Ivanova N."/>
            <person name="Mikhailova N."/>
            <person name="Pagani I."/>
            <person name="Cadillo-Quiroz H."/>
            <person name="Imachi H."/>
            <person name="Zinder S."/>
            <person name="Liu W."/>
            <person name="Woyke T."/>
        </authorList>
    </citation>
    <scope>NUCLEOTIDE SEQUENCE [LARGE SCALE GENOMIC DNA]</scope>
    <source>
        <strain evidence="3">AL-21</strain>
    </source>
</reference>
<dbReference type="RefSeq" id="WP_013645509.1">
    <property type="nucleotide sequence ID" value="NC_015216.1"/>
</dbReference>
<dbReference type="CDD" id="cd06587">
    <property type="entry name" value="VOC"/>
    <property type="match status" value="1"/>
</dbReference>
<dbReference type="AlphaFoldDB" id="F0TB12"/>
<name>F0TB12_METLA</name>
<gene>
    <name evidence="2" type="ordered locus">Metbo_1938</name>
</gene>
<evidence type="ECO:0000313" key="2">
    <source>
        <dbReference type="EMBL" id="ADZ10158.1"/>
    </source>
</evidence>
<reference evidence="2 3" key="2">
    <citation type="journal article" date="2014" name="Int. J. Syst. Evol. Microbiol.">
        <title>Methanobacterium paludis sp. nov. and a novel strain of Methanobacterium lacus isolated from northern peatlands.</title>
        <authorList>
            <person name="Cadillo-Quiroz H."/>
            <person name="Brauer S.L."/>
            <person name="Goodson N."/>
            <person name="Yavitt J.B."/>
            <person name="Zinder S.H."/>
        </authorList>
    </citation>
    <scope>NUCLEOTIDE SEQUENCE [LARGE SCALE GENOMIC DNA]</scope>
    <source>
        <strain evidence="2 3">AL-21</strain>
    </source>
</reference>
<feature type="domain" description="VOC" evidence="1">
    <location>
        <begin position="4"/>
        <end position="119"/>
    </location>
</feature>
<dbReference type="PROSITE" id="PS51819">
    <property type="entry name" value="VOC"/>
    <property type="match status" value="1"/>
</dbReference>
<evidence type="ECO:0000259" key="1">
    <source>
        <dbReference type="PROSITE" id="PS51819"/>
    </source>
</evidence>
<dbReference type="Gene3D" id="3.10.180.10">
    <property type="entry name" value="2,3-Dihydroxybiphenyl 1,2-Dioxygenase, domain 1"/>
    <property type="match status" value="1"/>
</dbReference>
<dbReference type="InterPro" id="IPR052164">
    <property type="entry name" value="Anthracycline_SecMetBiosynth"/>
</dbReference>
<dbReference type="eggNOG" id="arCOG02708">
    <property type="taxonomic scope" value="Archaea"/>
</dbReference>
<dbReference type="KEGG" id="mel:Metbo_1938"/>
<dbReference type="Proteomes" id="UP000007490">
    <property type="component" value="Chromosome"/>
</dbReference>
<keyword evidence="3" id="KW-1185">Reference proteome</keyword>
<dbReference type="EMBL" id="CP002551">
    <property type="protein sequence ID" value="ADZ10158.1"/>
    <property type="molecule type" value="Genomic_DNA"/>
</dbReference>
<proteinExistence type="predicted"/>
<dbReference type="PANTHER" id="PTHR33993">
    <property type="entry name" value="GLYOXALASE-RELATED"/>
    <property type="match status" value="1"/>
</dbReference>
<dbReference type="STRING" id="877455.Metbo_1938"/>
<evidence type="ECO:0000313" key="3">
    <source>
        <dbReference type="Proteomes" id="UP000007490"/>
    </source>
</evidence>
<dbReference type="InterPro" id="IPR029068">
    <property type="entry name" value="Glyas_Bleomycin-R_OHBP_Dase"/>
</dbReference>
<dbReference type="InterPro" id="IPR037523">
    <property type="entry name" value="VOC_core"/>
</dbReference>
<dbReference type="OrthoDB" id="358887at2157"/>
<dbReference type="GO" id="GO:0051213">
    <property type="term" value="F:dioxygenase activity"/>
    <property type="evidence" value="ECO:0007669"/>
    <property type="project" value="UniProtKB-KW"/>
</dbReference>
<accession>F0TB12</accession>
<dbReference type="SUPFAM" id="SSF54593">
    <property type="entry name" value="Glyoxalase/Bleomycin resistance protein/Dihydroxybiphenyl dioxygenase"/>
    <property type="match status" value="1"/>
</dbReference>
<dbReference type="PANTHER" id="PTHR33993:SF2">
    <property type="entry name" value="VOC DOMAIN-CONTAINING PROTEIN"/>
    <property type="match status" value="1"/>
</dbReference>
<dbReference type="Pfam" id="PF00903">
    <property type="entry name" value="Glyoxalase"/>
    <property type="match status" value="1"/>
</dbReference>
<sequence>MKTNVDFISVQVKDLESASKFYTEILGFEKTEDKNPDATVFKDDGGAIFAIRKPMFKITESTPLGLGVSIWFGVDDIDKTFTLVKNSDAQIISPPVDGPFGKMFIIKDMDGYMLTFHQL</sequence>
<organism evidence="2 3">
    <name type="scientific">Methanobacterium lacus (strain AL-21)</name>
    <dbReference type="NCBI Taxonomy" id="877455"/>
    <lineage>
        <taxon>Archaea</taxon>
        <taxon>Methanobacteriati</taxon>
        <taxon>Methanobacteriota</taxon>
        <taxon>Methanomada group</taxon>
        <taxon>Methanobacteria</taxon>
        <taxon>Methanobacteriales</taxon>
        <taxon>Methanobacteriaceae</taxon>
        <taxon>Methanobacterium</taxon>
    </lineage>
</organism>
<keyword evidence="2" id="KW-0223">Dioxygenase</keyword>
<dbReference type="InterPro" id="IPR004360">
    <property type="entry name" value="Glyas_Fos-R_dOase_dom"/>
</dbReference>
<protein>
    <submittedName>
        <fullName evidence="2">Glyoxalase/bleomycin resistance protein/dioxygenase</fullName>
    </submittedName>
</protein>
<keyword evidence="2" id="KW-0560">Oxidoreductase</keyword>
<dbReference type="HOGENOM" id="CLU_164556_0_0_2"/>